<evidence type="ECO:0000313" key="2">
    <source>
        <dbReference type="EnsemblMetazoa" id="XP_030849578"/>
    </source>
</evidence>
<keyword evidence="3" id="KW-1185">Reference proteome</keyword>
<reference evidence="2" key="2">
    <citation type="submission" date="2021-01" db="UniProtKB">
        <authorList>
            <consortium name="EnsemblMetazoa"/>
        </authorList>
    </citation>
    <scope>IDENTIFICATION</scope>
</reference>
<dbReference type="InParanoid" id="A0A7M7PDP0"/>
<evidence type="ECO:0000313" key="3">
    <source>
        <dbReference type="Proteomes" id="UP000007110"/>
    </source>
</evidence>
<dbReference type="GeneID" id="105446259"/>
<keyword evidence="1" id="KW-0812">Transmembrane</keyword>
<dbReference type="Proteomes" id="UP000007110">
    <property type="component" value="Unassembled WGS sequence"/>
</dbReference>
<keyword evidence="1" id="KW-0472">Membrane</keyword>
<accession>A0A7M7PDP0</accession>
<proteinExistence type="predicted"/>
<feature type="transmembrane region" description="Helical" evidence="1">
    <location>
        <begin position="73"/>
        <end position="100"/>
    </location>
</feature>
<keyword evidence="1" id="KW-1133">Transmembrane helix</keyword>
<sequence>MIYQRIAFAQGGLYVLTALFGLGTICRYTCMIAFFLIACILSAFGSLGALGYYCYLIYFFVVLGSFENCQEACLYIVVPVCVLAVLSVMAFISALIGSIYCCSGMASSPPPSTLMVTQPPTVYAQPPQNQQAYAY</sequence>
<dbReference type="EnsemblMetazoa" id="XM_030993718">
    <property type="protein sequence ID" value="XP_030849578"/>
    <property type="gene ID" value="LOC105446259"/>
</dbReference>
<dbReference type="AlphaFoldDB" id="A0A7M7PDP0"/>
<evidence type="ECO:0000256" key="1">
    <source>
        <dbReference type="SAM" id="Phobius"/>
    </source>
</evidence>
<reference evidence="3" key="1">
    <citation type="submission" date="2015-02" db="EMBL/GenBank/DDBJ databases">
        <title>Genome sequencing for Strongylocentrotus purpuratus.</title>
        <authorList>
            <person name="Murali S."/>
            <person name="Liu Y."/>
            <person name="Vee V."/>
            <person name="English A."/>
            <person name="Wang M."/>
            <person name="Skinner E."/>
            <person name="Han Y."/>
            <person name="Muzny D.M."/>
            <person name="Worley K.C."/>
            <person name="Gibbs R.A."/>
        </authorList>
    </citation>
    <scope>NUCLEOTIDE SEQUENCE</scope>
</reference>
<organism evidence="2 3">
    <name type="scientific">Strongylocentrotus purpuratus</name>
    <name type="common">Purple sea urchin</name>
    <dbReference type="NCBI Taxonomy" id="7668"/>
    <lineage>
        <taxon>Eukaryota</taxon>
        <taxon>Metazoa</taxon>
        <taxon>Echinodermata</taxon>
        <taxon>Eleutherozoa</taxon>
        <taxon>Echinozoa</taxon>
        <taxon>Echinoidea</taxon>
        <taxon>Euechinoidea</taxon>
        <taxon>Echinacea</taxon>
        <taxon>Camarodonta</taxon>
        <taxon>Echinidea</taxon>
        <taxon>Strongylocentrotidae</taxon>
        <taxon>Strongylocentrotus</taxon>
    </lineage>
</organism>
<dbReference type="OMA" id="CGYYINT"/>
<name>A0A7M7PDP0_STRPU</name>
<protein>
    <submittedName>
        <fullName evidence="2">Uncharacterized protein</fullName>
    </submittedName>
</protein>
<dbReference type="KEGG" id="spu:105446259"/>
<dbReference type="RefSeq" id="XP_030849578.1">
    <property type="nucleotide sequence ID" value="XM_030993718.1"/>
</dbReference>
<dbReference type="OrthoDB" id="10163521at2759"/>
<feature type="transmembrane region" description="Helical" evidence="1">
    <location>
        <begin position="50"/>
        <end position="66"/>
    </location>
</feature>
<feature type="transmembrane region" description="Helical" evidence="1">
    <location>
        <begin position="12"/>
        <end position="44"/>
    </location>
</feature>